<accession>A0A8S9MQK5</accession>
<dbReference type="AlphaFoldDB" id="A0A8S9MQK5"/>
<dbReference type="EMBL" id="QGKW02000007">
    <property type="protein sequence ID" value="KAF2619363.1"/>
    <property type="molecule type" value="Genomic_DNA"/>
</dbReference>
<evidence type="ECO:0000313" key="3">
    <source>
        <dbReference type="Proteomes" id="UP000712281"/>
    </source>
</evidence>
<dbReference type="Proteomes" id="UP000712281">
    <property type="component" value="Unassembled WGS sequence"/>
</dbReference>
<protein>
    <submittedName>
        <fullName evidence="2">Uncharacterized protein</fullName>
    </submittedName>
</protein>
<sequence>MTEDVFPLVVHSSSSVLPNVSRVVGSIVNLSLTVMCLRDSISCLQEMTRKDVLGTEIYDKVVNVLKMFWDEDEKKQNIVDAQIFRAGLSSRNLTSGWCEDNRHISMISARTC</sequence>
<gene>
    <name evidence="2" type="ORF">F2Q68_00042802</name>
    <name evidence="1" type="ORF">F2Q70_00042132</name>
</gene>
<comment type="caution">
    <text evidence="2">The sequence shown here is derived from an EMBL/GenBank/DDBJ whole genome shotgun (WGS) entry which is preliminary data.</text>
</comment>
<evidence type="ECO:0000313" key="1">
    <source>
        <dbReference type="EMBL" id="KAF2591854.1"/>
    </source>
</evidence>
<organism evidence="2 3">
    <name type="scientific">Brassica cretica</name>
    <name type="common">Mustard</name>
    <dbReference type="NCBI Taxonomy" id="69181"/>
    <lineage>
        <taxon>Eukaryota</taxon>
        <taxon>Viridiplantae</taxon>
        <taxon>Streptophyta</taxon>
        <taxon>Embryophyta</taxon>
        <taxon>Tracheophyta</taxon>
        <taxon>Spermatophyta</taxon>
        <taxon>Magnoliopsida</taxon>
        <taxon>eudicotyledons</taxon>
        <taxon>Gunneridae</taxon>
        <taxon>Pentapetalae</taxon>
        <taxon>rosids</taxon>
        <taxon>malvids</taxon>
        <taxon>Brassicales</taxon>
        <taxon>Brassicaceae</taxon>
        <taxon>Brassiceae</taxon>
        <taxon>Brassica</taxon>
    </lineage>
</organism>
<name>A0A8S9MQK5_BRACR</name>
<dbReference type="EMBL" id="QGKY02000190">
    <property type="protein sequence ID" value="KAF2591854.1"/>
    <property type="molecule type" value="Genomic_DNA"/>
</dbReference>
<reference evidence="2" key="1">
    <citation type="submission" date="2019-12" db="EMBL/GenBank/DDBJ databases">
        <title>Genome sequencing and annotation of Brassica cretica.</title>
        <authorList>
            <person name="Studholme D.J."/>
            <person name="Sarris P.F."/>
        </authorList>
    </citation>
    <scope>NUCLEOTIDE SEQUENCE</scope>
    <source>
        <strain evidence="2">PFS-001/15</strain>
        <strain evidence="1">PFS-102/07</strain>
        <tissue evidence="2">Leaf</tissue>
    </source>
</reference>
<proteinExistence type="predicted"/>
<evidence type="ECO:0000313" key="2">
    <source>
        <dbReference type="EMBL" id="KAF2619363.1"/>
    </source>
</evidence>